<reference evidence="7 8" key="1">
    <citation type="submission" date="2019-03" db="EMBL/GenBank/DDBJ databases">
        <title>Genome sequence of Thiobacillaceae bacterium LSR1, a sulfur-oxidizing bacterium isolated from freshwater sediment.</title>
        <authorList>
            <person name="Li S."/>
        </authorList>
    </citation>
    <scope>NUCLEOTIDE SEQUENCE [LARGE SCALE GENOMIC DNA]</scope>
    <source>
        <strain evidence="7 8">LSR1</strain>
    </source>
</reference>
<dbReference type="OrthoDB" id="5609279at2"/>
<evidence type="ECO:0000256" key="3">
    <source>
        <dbReference type="ARBA" id="ARBA00022692"/>
    </source>
</evidence>
<accession>A0A4R1B5F6</accession>
<comment type="caution">
    <text evidence="7">The sequence shown here is derived from an EMBL/GenBank/DDBJ whole genome shotgun (WGS) entry which is preliminary data.</text>
</comment>
<keyword evidence="5 6" id="KW-0472">Membrane</keyword>
<keyword evidence="3 6" id="KW-0812">Transmembrane</keyword>
<dbReference type="RefSeq" id="WP_131447462.1">
    <property type="nucleotide sequence ID" value="NZ_SJZB01000042.1"/>
</dbReference>
<feature type="transmembrane region" description="Helical" evidence="6">
    <location>
        <begin position="99"/>
        <end position="118"/>
    </location>
</feature>
<keyword evidence="2" id="KW-1003">Cell membrane</keyword>
<name>A0A4R1B5F6_9PROT</name>
<dbReference type="EMBL" id="SJZB01000042">
    <property type="protein sequence ID" value="TCJ12730.1"/>
    <property type="molecule type" value="Genomic_DNA"/>
</dbReference>
<evidence type="ECO:0000313" key="8">
    <source>
        <dbReference type="Proteomes" id="UP000295443"/>
    </source>
</evidence>
<feature type="transmembrane region" description="Helical" evidence="6">
    <location>
        <begin position="75"/>
        <end position="93"/>
    </location>
</feature>
<dbReference type="AlphaFoldDB" id="A0A4R1B5F6"/>
<gene>
    <name evidence="7" type="ORF">EZJ19_10815</name>
</gene>
<comment type="subcellular location">
    <subcellularLocation>
        <location evidence="1">Cell membrane</location>
        <topology evidence="1">Multi-pass membrane protein</topology>
    </subcellularLocation>
</comment>
<evidence type="ECO:0000256" key="4">
    <source>
        <dbReference type="ARBA" id="ARBA00022989"/>
    </source>
</evidence>
<keyword evidence="8" id="KW-1185">Reference proteome</keyword>
<proteinExistence type="predicted"/>
<feature type="transmembrane region" description="Helical" evidence="6">
    <location>
        <begin position="34"/>
        <end position="54"/>
    </location>
</feature>
<dbReference type="GO" id="GO:0005886">
    <property type="term" value="C:plasma membrane"/>
    <property type="evidence" value="ECO:0007669"/>
    <property type="project" value="UniProtKB-SubCell"/>
</dbReference>
<keyword evidence="4 6" id="KW-1133">Transmembrane helix</keyword>
<dbReference type="Proteomes" id="UP000295443">
    <property type="component" value="Unassembled WGS sequence"/>
</dbReference>
<evidence type="ECO:0000256" key="6">
    <source>
        <dbReference type="SAM" id="Phobius"/>
    </source>
</evidence>
<protein>
    <submittedName>
        <fullName evidence="7">ATP synthase subunit I</fullName>
    </submittedName>
</protein>
<dbReference type="Pfam" id="PF03899">
    <property type="entry name" value="ATP-synt_I"/>
    <property type="match status" value="1"/>
</dbReference>
<evidence type="ECO:0000256" key="2">
    <source>
        <dbReference type="ARBA" id="ARBA00022475"/>
    </source>
</evidence>
<dbReference type="InterPro" id="IPR005598">
    <property type="entry name" value="ATP_synth_I"/>
</dbReference>
<evidence type="ECO:0000256" key="5">
    <source>
        <dbReference type="ARBA" id="ARBA00023136"/>
    </source>
</evidence>
<evidence type="ECO:0000256" key="1">
    <source>
        <dbReference type="ARBA" id="ARBA00004651"/>
    </source>
</evidence>
<evidence type="ECO:0000313" key="7">
    <source>
        <dbReference type="EMBL" id="TCJ12730.1"/>
    </source>
</evidence>
<sequence>MLLAVRRPLLLQAGALGLLALAVGGFGDMGIALAVAYGGAVSVLNTALLWWRWYRGAQDFHCDGGRHLRSFYRSAMERFFVVVIMLAAGFVWIGDHPVALLAGFMFGQAAWIAASLALRERT</sequence>
<organism evidence="7 8">
    <name type="scientific">Parasulfuritortus cantonensis</name>
    <dbReference type="NCBI Taxonomy" id="2528202"/>
    <lineage>
        <taxon>Bacteria</taxon>
        <taxon>Pseudomonadati</taxon>
        <taxon>Pseudomonadota</taxon>
        <taxon>Betaproteobacteria</taxon>
        <taxon>Nitrosomonadales</taxon>
        <taxon>Thiobacillaceae</taxon>
        <taxon>Parasulfuritortus</taxon>
    </lineage>
</organism>